<dbReference type="Pfam" id="PF00756">
    <property type="entry name" value="Esterase"/>
    <property type="match status" value="1"/>
</dbReference>
<dbReference type="InterPro" id="IPR050583">
    <property type="entry name" value="Mycobacterial_A85_antigen"/>
</dbReference>
<dbReference type="Proteomes" id="UP000198825">
    <property type="component" value="Chromosome I"/>
</dbReference>
<gene>
    <name evidence="1" type="ORF">SAMN04488544_2659</name>
</gene>
<dbReference type="PANTHER" id="PTHR48098:SF3">
    <property type="entry name" value="IRON(III) ENTEROBACTIN ESTERASE"/>
    <property type="match status" value="1"/>
</dbReference>
<sequence length="356" mass="38067">MPGPPFPSVTEDSVTWRVDDADGRLGSVRLWTDFDLGRTDFSRVEGGWELEVGRDRLPPVDRLEYLLEETGDGRTVMRTDPANPHQVGGAFGDHSVVLLGYHEPAWLRLQAEEGSRADLAVETAVGPVHVQLWSPAGRDPDEPLPLLLSHDGPEMDHLGELTRFVGVMTALHEVQGSGGIPPVRVGLLAPGPRDERYAADDAYADALCGTVVPALLAQTPTVGRPVLMGQSLGAVAALHAEWRHPGTFGGLLLQSGSFFTPDLDGHEDHHGGWGSITGFVAEVHAATRAPIALPVGVVHGSAEENAANNRLLAESLRGLGLDVAVGEVRDGHTWTCWRDLLDPWLVTILDAAGRAS</sequence>
<protein>
    <submittedName>
        <fullName evidence="1">Enterochelin esterase</fullName>
    </submittedName>
</protein>
<name>A0A1H2MSY1_9ACTN</name>
<proteinExistence type="predicted"/>
<dbReference type="EMBL" id="LT629799">
    <property type="protein sequence ID" value="SDU96339.1"/>
    <property type="molecule type" value="Genomic_DNA"/>
</dbReference>
<dbReference type="InterPro" id="IPR029058">
    <property type="entry name" value="AB_hydrolase_fold"/>
</dbReference>
<dbReference type="InterPro" id="IPR000801">
    <property type="entry name" value="Esterase-like"/>
</dbReference>
<dbReference type="Gene3D" id="3.40.50.1820">
    <property type="entry name" value="alpha/beta hydrolase"/>
    <property type="match status" value="1"/>
</dbReference>
<dbReference type="STRING" id="546874.SAMN04488544_2659"/>
<keyword evidence="2" id="KW-1185">Reference proteome</keyword>
<dbReference type="OrthoDB" id="9775130at2"/>
<dbReference type="PANTHER" id="PTHR48098">
    <property type="entry name" value="ENTEROCHELIN ESTERASE-RELATED"/>
    <property type="match status" value="1"/>
</dbReference>
<accession>A0A1H2MSY1</accession>
<reference evidence="2" key="1">
    <citation type="submission" date="2016-10" db="EMBL/GenBank/DDBJ databases">
        <authorList>
            <person name="Varghese N."/>
            <person name="Submissions S."/>
        </authorList>
    </citation>
    <scope>NUCLEOTIDE SEQUENCE [LARGE SCALE GENOMIC DNA]</scope>
    <source>
        <strain evidence="2">DSM 21743</strain>
    </source>
</reference>
<evidence type="ECO:0000313" key="1">
    <source>
        <dbReference type="EMBL" id="SDU96339.1"/>
    </source>
</evidence>
<organism evidence="1 2">
    <name type="scientific">Microlunatus sagamiharensis</name>
    <dbReference type="NCBI Taxonomy" id="546874"/>
    <lineage>
        <taxon>Bacteria</taxon>
        <taxon>Bacillati</taxon>
        <taxon>Actinomycetota</taxon>
        <taxon>Actinomycetes</taxon>
        <taxon>Propionibacteriales</taxon>
        <taxon>Propionibacteriaceae</taxon>
        <taxon>Microlunatus</taxon>
    </lineage>
</organism>
<dbReference type="RefSeq" id="WP_091075043.1">
    <property type="nucleotide sequence ID" value="NZ_LT629799.1"/>
</dbReference>
<dbReference type="AlphaFoldDB" id="A0A1H2MSY1"/>
<evidence type="ECO:0000313" key="2">
    <source>
        <dbReference type="Proteomes" id="UP000198825"/>
    </source>
</evidence>
<dbReference type="SUPFAM" id="SSF53474">
    <property type="entry name" value="alpha/beta-Hydrolases"/>
    <property type="match status" value="1"/>
</dbReference>